<dbReference type="VEuPathDB" id="FungiDB:TRICI_005702"/>
<feature type="transmembrane region" description="Helical" evidence="6">
    <location>
        <begin position="326"/>
        <end position="346"/>
    </location>
</feature>
<dbReference type="Proteomes" id="UP000761534">
    <property type="component" value="Unassembled WGS sequence"/>
</dbReference>
<feature type="transmembrane region" description="Helical" evidence="6">
    <location>
        <begin position="95"/>
        <end position="114"/>
    </location>
</feature>
<feature type="transmembrane region" description="Helical" evidence="6">
    <location>
        <begin position="185"/>
        <end position="204"/>
    </location>
</feature>
<feature type="transmembrane region" description="Helical" evidence="6">
    <location>
        <begin position="225"/>
        <end position="244"/>
    </location>
</feature>
<feature type="transmembrane region" description="Helical" evidence="6">
    <location>
        <begin position="290"/>
        <end position="314"/>
    </location>
</feature>
<feature type="transmembrane region" description="Helical" evidence="6">
    <location>
        <begin position="358"/>
        <end position="377"/>
    </location>
</feature>
<dbReference type="AlphaFoldDB" id="A0A642UQ04"/>
<evidence type="ECO:0000256" key="1">
    <source>
        <dbReference type="ARBA" id="ARBA00004141"/>
    </source>
</evidence>
<dbReference type="PROSITE" id="PS50850">
    <property type="entry name" value="MFS"/>
    <property type="match status" value="1"/>
</dbReference>
<keyword evidence="4 6" id="KW-1133">Transmembrane helix</keyword>
<feature type="transmembrane region" description="Helical" evidence="6">
    <location>
        <begin position="496"/>
        <end position="515"/>
    </location>
</feature>
<keyword evidence="5 6" id="KW-0472">Membrane</keyword>
<evidence type="ECO:0000256" key="3">
    <source>
        <dbReference type="ARBA" id="ARBA00022692"/>
    </source>
</evidence>
<sequence length="522" mass="56820">MEGVEEQAPLLRKNDERPARQVTGYSLFFLEAALFSNAFLAGFDATVTAATYTTISNSLHAASMASWVTTAYLLTYTAFLPLYGSFSDVLGRRKCFFFATFVFGVGCFGCGVSPNMLTLILLRAITGVGGAGLITMSTIINSDVISSDKRAMYQAFQNMFLGLGNICGASIGGMIADYFGWRWCFLSQVPICMLVLSAGYYFVIDNTEHSREKRDRPSVDISGSISLVLGLIFQLAGLSFGGDLFEWSDYRILLLFVASGAFLILFILIESKTKSVPIVPLSMVKPLKSIVQIIMHACIGMTQFSYIFILPLIFQVVLGDSPSKAGFRLMIPALSTPIGAVVTGTVSSRYPNSNSLKYLVMSGSLLMLIGNLLALKLSENLNPVLFGLYLVPANFGLGMTLPASLFTYVFTFDKSKQAVSTSIAYLSRGMGAVWGVAASSAIIQSQVTNGILDKIAPPSKAEQIIDRLKDSVSYIDHLNKHQRQIVIAIYDKSLKLALVFSITCCFVAFAISLIIPRTRQHT</sequence>
<dbReference type="InterPro" id="IPR011701">
    <property type="entry name" value="MFS"/>
</dbReference>
<protein>
    <recommendedName>
        <fullName evidence="7">Major facilitator superfamily (MFS) profile domain-containing protein</fullName>
    </recommendedName>
</protein>
<organism evidence="8 9">
    <name type="scientific">Trichomonascus ciferrii</name>
    <dbReference type="NCBI Taxonomy" id="44093"/>
    <lineage>
        <taxon>Eukaryota</taxon>
        <taxon>Fungi</taxon>
        <taxon>Dikarya</taxon>
        <taxon>Ascomycota</taxon>
        <taxon>Saccharomycotina</taxon>
        <taxon>Dipodascomycetes</taxon>
        <taxon>Dipodascales</taxon>
        <taxon>Trichomonascaceae</taxon>
        <taxon>Trichomonascus</taxon>
        <taxon>Trichomonascus ciferrii complex</taxon>
    </lineage>
</organism>
<gene>
    <name evidence="8" type="ORF">TRICI_005702</name>
</gene>
<dbReference type="PANTHER" id="PTHR23501">
    <property type="entry name" value="MAJOR FACILITATOR SUPERFAMILY"/>
    <property type="match status" value="1"/>
</dbReference>
<feature type="transmembrane region" description="Helical" evidence="6">
    <location>
        <begin position="61"/>
        <end position="83"/>
    </location>
</feature>
<comment type="subcellular location">
    <subcellularLocation>
        <location evidence="1">Membrane</location>
        <topology evidence="1">Multi-pass membrane protein</topology>
    </subcellularLocation>
</comment>
<dbReference type="PANTHER" id="PTHR23501:SF81">
    <property type="entry name" value="VACUOLAR BASIC AMINO ACID TRANSPORTER 2"/>
    <property type="match status" value="1"/>
</dbReference>
<comment type="caution">
    <text evidence="8">The sequence shown here is derived from an EMBL/GenBank/DDBJ whole genome shotgun (WGS) entry which is preliminary data.</text>
</comment>
<feature type="transmembrane region" description="Helical" evidence="6">
    <location>
        <begin position="22"/>
        <end position="41"/>
    </location>
</feature>
<dbReference type="GO" id="GO:0015174">
    <property type="term" value="F:basic amino acid transmembrane transporter activity"/>
    <property type="evidence" value="ECO:0007669"/>
    <property type="project" value="TreeGrafter"/>
</dbReference>
<feature type="transmembrane region" description="Helical" evidence="6">
    <location>
        <begin position="160"/>
        <end position="179"/>
    </location>
</feature>
<feature type="transmembrane region" description="Helical" evidence="6">
    <location>
        <begin position="423"/>
        <end position="443"/>
    </location>
</feature>
<evidence type="ECO:0000313" key="9">
    <source>
        <dbReference type="Proteomes" id="UP000761534"/>
    </source>
</evidence>
<dbReference type="OrthoDB" id="6770063at2759"/>
<dbReference type="SUPFAM" id="SSF103473">
    <property type="entry name" value="MFS general substrate transporter"/>
    <property type="match status" value="1"/>
</dbReference>
<feature type="transmembrane region" description="Helical" evidence="6">
    <location>
        <begin position="250"/>
        <end position="269"/>
    </location>
</feature>
<keyword evidence="3 6" id="KW-0812">Transmembrane</keyword>
<feature type="transmembrane region" description="Helical" evidence="6">
    <location>
        <begin position="120"/>
        <end position="140"/>
    </location>
</feature>
<evidence type="ECO:0000256" key="6">
    <source>
        <dbReference type="SAM" id="Phobius"/>
    </source>
</evidence>
<name>A0A642UQ04_9ASCO</name>
<evidence type="ECO:0000256" key="2">
    <source>
        <dbReference type="ARBA" id="ARBA00008335"/>
    </source>
</evidence>
<reference evidence="8" key="1">
    <citation type="journal article" date="2019" name="G3 (Bethesda)">
        <title>Genome Assemblies of Two Rare Opportunistic Yeast Pathogens: Diutina rugosa (syn. Candida rugosa) and Trichomonascus ciferrii (syn. Candida ciferrii).</title>
        <authorList>
            <person name="Mixao V."/>
            <person name="Saus E."/>
            <person name="Hansen A.P."/>
            <person name="Lass-Florl C."/>
            <person name="Gabaldon T."/>
        </authorList>
    </citation>
    <scope>NUCLEOTIDE SEQUENCE</scope>
    <source>
        <strain evidence="8">CBS 4856</strain>
    </source>
</reference>
<evidence type="ECO:0000313" key="8">
    <source>
        <dbReference type="EMBL" id="KAA8903412.1"/>
    </source>
</evidence>
<evidence type="ECO:0000256" key="4">
    <source>
        <dbReference type="ARBA" id="ARBA00022989"/>
    </source>
</evidence>
<evidence type="ECO:0000256" key="5">
    <source>
        <dbReference type="ARBA" id="ARBA00023136"/>
    </source>
</evidence>
<accession>A0A642UQ04</accession>
<comment type="similarity">
    <text evidence="2">Belongs to the major facilitator superfamily.</text>
</comment>
<feature type="transmembrane region" description="Helical" evidence="6">
    <location>
        <begin position="389"/>
        <end position="411"/>
    </location>
</feature>
<dbReference type="Pfam" id="PF07690">
    <property type="entry name" value="MFS_1"/>
    <property type="match status" value="1"/>
</dbReference>
<dbReference type="Gene3D" id="1.20.1720.10">
    <property type="entry name" value="Multidrug resistance protein D"/>
    <property type="match status" value="1"/>
</dbReference>
<dbReference type="EMBL" id="SWFS01000441">
    <property type="protein sequence ID" value="KAA8903412.1"/>
    <property type="molecule type" value="Genomic_DNA"/>
</dbReference>
<proteinExistence type="inferred from homology"/>
<feature type="domain" description="Major facilitator superfamily (MFS) profile" evidence="7">
    <location>
        <begin position="30"/>
        <end position="519"/>
    </location>
</feature>
<dbReference type="InterPro" id="IPR020846">
    <property type="entry name" value="MFS_dom"/>
</dbReference>
<keyword evidence="9" id="KW-1185">Reference proteome</keyword>
<evidence type="ECO:0000259" key="7">
    <source>
        <dbReference type="PROSITE" id="PS50850"/>
    </source>
</evidence>
<dbReference type="Gene3D" id="1.20.1250.20">
    <property type="entry name" value="MFS general substrate transporter like domains"/>
    <property type="match status" value="1"/>
</dbReference>
<dbReference type="GO" id="GO:0000329">
    <property type="term" value="C:fungal-type vacuole membrane"/>
    <property type="evidence" value="ECO:0007669"/>
    <property type="project" value="TreeGrafter"/>
</dbReference>
<dbReference type="InterPro" id="IPR036259">
    <property type="entry name" value="MFS_trans_sf"/>
</dbReference>